<evidence type="ECO:0000256" key="3">
    <source>
        <dbReference type="ARBA" id="ARBA00022842"/>
    </source>
</evidence>
<dbReference type="SUPFAM" id="SSF159234">
    <property type="entry name" value="FomD-like"/>
    <property type="match status" value="1"/>
</dbReference>
<dbReference type="GO" id="GO:0016787">
    <property type="term" value="F:hydrolase activity"/>
    <property type="evidence" value="ECO:0007669"/>
    <property type="project" value="UniProtKB-KW"/>
</dbReference>
<dbReference type="PIRSF" id="PIRSF028345">
    <property type="entry name" value="UCP028345"/>
    <property type="match status" value="1"/>
</dbReference>
<organism evidence="5 6">
    <name type="scientific">Allobacillus salarius</name>
    <dbReference type="NCBI Taxonomy" id="1955272"/>
    <lineage>
        <taxon>Bacteria</taxon>
        <taxon>Bacillati</taxon>
        <taxon>Bacillota</taxon>
        <taxon>Bacilli</taxon>
        <taxon>Bacillales</taxon>
        <taxon>Bacillaceae</taxon>
        <taxon>Allobacillus</taxon>
    </lineage>
</organism>
<keyword evidence="2" id="KW-0378">Hydrolase</keyword>
<dbReference type="InterPro" id="IPR007295">
    <property type="entry name" value="DUF402"/>
</dbReference>
<dbReference type="Pfam" id="PF04167">
    <property type="entry name" value="DUF402"/>
    <property type="match status" value="1"/>
</dbReference>
<evidence type="ECO:0000259" key="4">
    <source>
        <dbReference type="Pfam" id="PF04167"/>
    </source>
</evidence>
<proteinExistence type="predicted"/>
<sequence>MKNPKAGEVIEIQSYKHNGAIHRVWEETTVLKSTSSMLIGANDRVLVTENDGRTWFTREPAIAYFTANYWFNVICMLRNDGVHYYSNIGSPYVLDEGAVKYIDYDLDIKVFPDMTYKILDEDEFIEHKQLMNYPVVLERILYKQLGILEQWILQRKGPFAPDFTERWYEQYLTY</sequence>
<feature type="domain" description="DUF402" evidence="4">
    <location>
        <begin position="18"/>
        <end position="156"/>
    </location>
</feature>
<dbReference type="PANTHER" id="PTHR39159:SF1">
    <property type="entry name" value="UPF0374 PROTEIN YGAC"/>
    <property type="match status" value="1"/>
</dbReference>
<dbReference type="NCBIfam" id="NF010183">
    <property type="entry name" value="PRK13662.1"/>
    <property type="match status" value="1"/>
</dbReference>
<evidence type="ECO:0000313" key="5">
    <source>
        <dbReference type="EMBL" id="TSJ66170.1"/>
    </source>
</evidence>
<evidence type="ECO:0000256" key="2">
    <source>
        <dbReference type="ARBA" id="ARBA00022801"/>
    </source>
</evidence>
<evidence type="ECO:0000313" key="6">
    <source>
        <dbReference type="Proteomes" id="UP000316425"/>
    </source>
</evidence>
<keyword evidence="6" id="KW-1185">Reference proteome</keyword>
<comment type="caution">
    <text evidence="5">The sequence shown here is derived from an EMBL/GenBank/DDBJ whole genome shotgun (WGS) entry which is preliminary data.</text>
</comment>
<dbReference type="OrthoDB" id="1645325at2"/>
<dbReference type="RefSeq" id="WP_144088169.1">
    <property type="nucleotide sequence ID" value="NZ_VMHE01000005.1"/>
</dbReference>
<dbReference type="InterPro" id="IPR016882">
    <property type="entry name" value="SA1684"/>
</dbReference>
<keyword evidence="1" id="KW-0479">Metal-binding</keyword>
<dbReference type="Gene3D" id="2.40.380.10">
    <property type="entry name" value="FomD-like"/>
    <property type="match status" value="1"/>
</dbReference>
<dbReference type="Proteomes" id="UP000316425">
    <property type="component" value="Unassembled WGS sequence"/>
</dbReference>
<dbReference type="InterPro" id="IPR050212">
    <property type="entry name" value="Ntdp-like"/>
</dbReference>
<dbReference type="GO" id="GO:0046872">
    <property type="term" value="F:metal ion binding"/>
    <property type="evidence" value="ECO:0007669"/>
    <property type="project" value="UniProtKB-KW"/>
</dbReference>
<evidence type="ECO:0000256" key="1">
    <source>
        <dbReference type="ARBA" id="ARBA00022723"/>
    </source>
</evidence>
<dbReference type="InterPro" id="IPR035930">
    <property type="entry name" value="FomD-like_sf"/>
</dbReference>
<gene>
    <name evidence="5" type="ORF">FPQ13_04675</name>
</gene>
<reference evidence="5 6" key="1">
    <citation type="submission" date="2019-07" db="EMBL/GenBank/DDBJ databases">
        <title>Allobacillus sp. nov. SKP isolated from shrimp paste of Euphausiacea.</title>
        <authorList>
            <person name="Kanchanasin P."/>
            <person name="Tanasupawat S."/>
            <person name="Shi W."/>
            <person name="Wu L."/>
            <person name="Ma J."/>
        </authorList>
    </citation>
    <scope>NUCLEOTIDE SEQUENCE [LARGE SCALE GENOMIC DNA]</scope>
    <source>
        <strain evidence="5 6">SKP4-8</strain>
    </source>
</reference>
<accession>A0A556PP55</accession>
<name>A0A556PP55_9BACI</name>
<protein>
    <submittedName>
        <fullName evidence="5">DUF402 domain-containing protein</fullName>
    </submittedName>
</protein>
<dbReference type="PANTHER" id="PTHR39159">
    <property type="match status" value="1"/>
</dbReference>
<keyword evidence="3" id="KW-0460">Magnesium</keyword>
<dbReference type="EMBL" id="VMHE01000005">
    <property type="protein sequence ID" value="TSJ66170.1"/>
    <property type="molecule type" value="Genomic_DNA"/>
</dbReference>
<dbReference type="AlphaFoldDB" id="A0A556PP55"/>